<dbReference type="Pfam" id="PF04066">
    <property type="entry name" value="MrpF_PhaF"/>
    <property type="match status" value="1"/>
</dbReference>
<dbReference type="OrthoDB" id="4332175at2"/>
<dbReference type="GO" id="GO:0015075">
    <property type="term" value="F:monoatomic ion transmembrane transporter activity"/>
    <property type="evidence" value="ECO:0007669"/>
    <property type="project" value="InterPro"/>
</dbReference>
<dbReference type="InterPro" id="IPR007208">
    <property type="entry name" value="MrpF/PhaF-like"/>
</dbReference>
<feature type="transmembrane region" description="Helical" evidence="6">
    <location>
        <begin position="32"/>
        <end position="49"/>
    </location>
</feature>
<dbReference type="EMBL" id="SUMB01000012">
    <property type="protein sequence ID" value="TJZ44496.1"/>
    <property type="molecule type" value="Genomic_DNA"/>
</dbReference>
<name>A0A4U0MUU8_9ACTN</name>
<organism evidence="7 8">
    <name type="scientific">Streptomyces piniterrae</name>
    <dbReference type="NCBI Taxonomy" id="2571125"/>
    <lineage>
        <taxon>Bacteria</taxon>
        <taxon>Bacillati</taxon>
        <taxon>Actinomycetota</taxon>
        <taxon>Actinomycetes</taxon>
        <taxon>Kitasatosporales</taxon>
        <taxon>Streptomycetaceae</taxon>
        <taxon>Streptomyces</taxon>
    </lineage>
</organism>
<gene>
    <name evidence="7" type="ORF">FCH28_29565</name>
</gene>
<evidence type="ECO:0000256" key="2">
    <source>
        <dbReference type="ARBA" id="ARBA00022475"/>
    </source>
</evidence>
<sequence length="139" mass="14241">MNGWLLAAAVLLVAGLAPVLWTMAVGEPRTRLVAQNLSTVLACPVFLLAAQGFGRPSYTDLALVLAMLGPAGTLVYARFLGVLPRSRVVLGTAWTVVPATVLPLCVVAGPGRAMAKLLVIGVLVVAGNTVTSAGTDRHG</sequence>
<protein>
    <submittedName>
        <fullName evidence="7">Uncharacterized protein</fullName>
    </submittedName>
</protein>
<dbReference type="AlphaFoldDB" id="A0A4U0MUU8"/>
<reference evidence="7 8" key="1">
    <citation type="submission" date="2019-04" db="EMBL/GenBank/DDBJ databases">
        <title>Streptomyces piniterrae sp. nov., a heliquinomycin-producing actinomycete isolated from rhizosphere soil of Pinus yunnanensis.</title>
        <authorList>
            <person name="Zhuang X."/>
            <person name="Zhao J."/>
        </authorList>
    </citation>
    <scope>NUCLEOTIDE SEQUENCE [LARGE SCALE GENOMIC DNA]</scope>
    <source>
        <strain evidence="8">jys28</strain>
    </source>
</reference>
<comment type="subcellular location">
    <subcellularLocation>
        <location evidence="1">Cell membrane</location>
        <topology evidence="1">Multi-pass membrane protein</topology>
    </subcellularLocation>
</comment>
<evidence type="ECO:0000256" key="1">
    <source>
        <dbReference type="ARBA" id="ARBA00004651"/>
    </source>
</evidence>
<evidence type="ECO:0000256" key="5">
    <source>
        <dbReference type="ARBA" id="ARBA00023136"/>
    </source>
</evidence>
<feature type="transmembrane region" description="Helical" evidence="6">
    <location>
        <begin position="91"/>
        <end position="110"/>
    </location>
</feature>
<dbReference type="RefSeq" id="WP_136743255.1">
    <property type="nucleotide sequence ID" value="NZ_SUMB01000012.1"/>
</dbReference>
<proteinExistence type="predicted"/>
<dbReference type="Proteomes" id="UP000308697">
    <property type="component" value="Unassembled WGS sequence"/>
</dbReference>
<dbReference type="GO" id="GO:0005886">
    <property type="term" value="C:plasma membrane"/>
    <property type="evidence" value="ECO:0007669"/>
    <property type="project" value="UniProtKB-SubCell"/>
</dbReference>
<evidence type="ECO:0000313" key="8">
    <source>
        <dbReference type="Proteomes" id="UP000308697"/>
    </source>
</evidence>
<accession>A0A4U0MUU8</accession>
<keyword evidence="4 6" id="KW-1133">Transmembrane helix</keyword>
<evidence type="ECO:0000256" key="4">
    <source>
        <dbReference type="ARBA" id="ARBA00022989"/>
    </source>
</evidence>
<keyword evidence="5 6" id="KW-0472">Membrane</keyword>
<comment type="caution">
    <text evidence="7">The sequence shown here is derived from an EMBL/GenBank/DDBJ whole genome shotgun (WGS) entry which is preliminary data.</text>
</comment>
<evidence type="ECO:0000256" key="3">
    <source>
        <dbReference type="ARBA" id="ARBA00022692"/>
    </source>
</evidence>
<evidence type="ECO:0000256" key="6">
    <source>
        <dbReference type="SAM" id="Phobius"/>
    </source>
</evidence>
<keyword evidence="3 6" id="KW-0812">Transmembrane</keyword>
<feature type="transmembrane region" description="Helical" evidence="6">
    <location>
        <begin position="117"/>
        <end position="135"/>
    </location>
</feature>
<feature type="transmembrane region" description="Helical" evidence="6">
    <location>
        <begin position="61"/>
        <end position="79"/>
    </location>
</feature>
<keyword evidence="8" id="KW-1185">Reference proteome</keyword>
<evidence type="ECO:0000313" key="7">
    <source>
        <dbReference type="EMBL" id="TJZ44496.1"/>
    </source>
</evidence>
<keyword evidence="2" id="KW-1003">Cell membrane</keyword>